<dbReference type="EMBL" id="SLUI01000016">
    <property type="protein sequence ID" value="TCL33987.1"/>
    <property type="molecule type" value="Genomic_DNA"/>
</dbReference>
<dbReference type="PROSITE" id="PS51379">
    <property type="entry name" value="4FE4S_FER_2"/>
    <property type="match status" value="2"/>
</dbReference>
<dbReference type="Gene3D" id="3.40.950.10">
    <property type="entry name" value="Fe-only Hydrogenase (Larger Subunit), Chain L, domain 3"/>
    <property type="match status" value="1"/>
</dbReference>
<proteinExistence type="predicted"/>
<feature type="domain" description="4Fe-4S ferredoxin-type" evidence="1">
    <location>
        <begin position="84"/>
        <end position="118"/>
    </location>
</feature>
<gene>
    <name evidence="2" type="ORF">EV210_11689</name>
</gene>
<dbReference type="Proteomes" id="UP000295063">
    <property type="component" value="Unassembled WGS sequence"/>
</dbReference>
<dbReference type="InterPro" id="IPR017896">
    <property type="entry name" value="4Fe4S_Fe-S-bd"/>
</dbReference>
<dbReference type="OrthoDB" id="9798098at2"/>
<dbReference type="SUPFAM" id="SSF53920">
    <property type="entry name" value="Fe-only hydrogenase"/>
    <property type="match status" value="1"/>
</dbReference>
<evidence type="ECO:0000313" key="2">
    <source>
        <dbReference type="EMBL" id="TCL33987.1"/>
    </source>
</evidence>
<evidence type="ECO:0000259" key="1">
    <source>
        <dbReference type="PROSITE" id="PS51379"/>
    </source>
</evidence>
<dbReference type="Pfam" id="PF02906">
    <property type="entry name" value="Fe_hyd_lg_C"/>
    <property type="match status" value="1"/>
</dbReference>
<keyword evidence="3" id="KW-1185">Reference proteome</keyword>
<reference evidence="2 3" key="1">
    <citation type="submission" date="2019-03" db="EMBL/GenBank/DDBJ databases">
        <title>Genomic Encyclopedia of Type Strains, Phase IV (KMG-IV): sequencing the most valuable type-strain genomes for metagenomic binning, comparative biology and taxonomic classification.</title>
        <authorList>
            <person name="Goeker M."/>
        </authorList>
    </citation>
    <scope>NUCLEOTIDE SEQUENCE [LARGE SCALE GENOMIC DNA]</scope>
    <source>
        <strain evidence="2 3">DSM 15969</strain>
    </source>
</reference>
<dbReference type="RefSeq" id="WP_132083017.1">
    <property type="nucleotide sequence ID" value="NZ_DAMAKO010000016.1"/>
</dbReference>
<dbReference type="SUPFAM" id="SSF54862">
    <property type="entry name" value="4Fe-4S ferredoxins"/>
    <property type="match status" value="1"/>
</dbReference>
<accession>A0A4R1PUV8</accession>
<name>A0A4R1PUV8_9FIRM</name>
<comment type="caution">
    <text evidence="2">The sequence shown here is derived from an EMBL/GenBank/DDBJ whole genome shotgun (WGS) entry which is preliminary data.</text>
</comment>
<organism evidence="2 3">
    <name type="scientific">Anaerospora hongkongensis</name>
    <dbReference type="NCBI Taxonomy" id="244830"/>
    <lineage>
        <taxon>Bacteria</taxon>
        <taxon>Bacillati</taxon>
        <taxon>Bacillota</taxon>
        <taxon>Negativicutes</taxon>
        <taxon>Selenomonadales</taxon>
        <taxon>Sporomusaceae</taxon>
        <taxon>Anaerospora</taxon>
    </lineage>
</organism>
<dbReference type="Gene3D" id="3.30.70.20">
    <property type="match status" value="1"/>
</dbReference>
<dbReference type="InterPro" id="IPR004108">
    <property type="entry name" value="Fe_hydrogenase_lsu_C"/>
</dbReference>
<sequence>MSTQPASLNIRPRILYQVAKAAWEGKLFENREEICRMVHAEYEDETTRLHIANQIRIAMGLNPHTFDYVLQDQDELALMGMGSEPIVVADPSGCRSCNPAERHCENICPVHAISHDDFGVLKIDHTKCLGDGYCLDACSFGALAQKSQFVPLIELLKQKTHPVYVSIAPAFAGQFGPAVTPGKLRTALLKLGFIEMVETALYADLITIKEAFEFNHHVKDSSDFLITSCCCPIWIKLIETKFPDLLDHISPSVSPMVASGRVIKALEPDAKVVFIGPCIAKKTEALLPDLKGAVDFVLTFQELATIFEAAGINPADQPDEENGQASWGGRLYGRTGGVSAAVGTTLEKLVPRRAQSFSALRVDGIPDCQKAMESIRQGQLEHNFIEGMACKGGCVGGPGRIISPEEGTTHVNHYGDASHAHTPVENPQVYSILVRLGQSQGEELPELTGESAMAALLARKLK</sequence>
<protein>
    <submittedName>
        <fullName evidence="2">Iron only hydrogenase large subunit-like protein</fullName>
    </submittedName>
</protein>
<dbReference type="InterPro" id="IPR050340">
    <property type="entry name" value="Cytosolic_Fe-S_CAF"/>
</dbReference>
<feature type="domain" description="4Fe-4S ferredoxin-type" evidence="1">
    <location>
        <begin position="119"/>
        <end position="148"/>
    </location>
</feature>
<evidence type="ECO:0000313" key="3">
    <source>
        <dbReference type="Proteomes" id="UP000295063"/>
    </source>
</evidence>
<dbReference type="InterPro" id="IPR009016">
    <property type="entry name" value="Fe_hydrogenase"/>
</dbReference>
<dbReference type="PANTHER" id="PTHR11615">
    <property type="entry name" value="NITRATE, FORMATE, IRON DEHYDROGENASE"/>
    <property type="match status" value="1"/>
</dbReference>
<dbReference type="AlphaFoldDB" id="A0A4R1PUV8"/>